<dbReference type="EMBL" id="LR797291">
    <property type="protein sequence ID" value="CAB4200063.1"/>
    <property type="molecule type" value="Genomic_DNA"/>
</dbReference>
<gene>
    <name evidence="2" type="ORF">UFOVP1097_32</name>
    <name evidence="3" type="ORF">UFOVP1349_26</name>
    <name evidence="4" type="ORF">UFOVP1456_6</name>
    <name evidence="1" type="ORF">UFOVP925_17</name>
</gene>
<dbReference type="EMBL" id="LR797404">
    <property type="protein sequence ID" value="CAB4213958.1"/>
    <property type="molecule type" value="Genomic_DNA"/>
</dbReference>
<proteinExistence type="predicted"/>
<dbReference type="EMBL" id="LR796876">
    <property type="protein sequence ID" value="CAB4171594.1"/>
    <property type="molecule type" value="Genomic_DNA"/>
</dbReference>
<evidence type="ECO:0000313" key="1">
    <source>
        <dbReference type="EMBL" id="CAB4171594.1"/>
    </source>
</evidence>
<evidence type="ECO:0000313" key="2">
    <source>
        <dbReference type="EMBL" id="CAB4184167.1"/>
    </source>
</evidence>
<evidence type="ECO:0000313" key="4">
    <source>
        <dbReference type="EMBL" id="CAB4213958.1"/>
    </source>
</evidence>
<accession>A0A6J5S128</accession>
<organism evidence="3">
    <name type="scientific">uncultured Caudovirales phage</name>
    <dbReference type="NCBI Taxonomy" id="2100421"/>
    <lineage>
        <taxon>Viruses</taxon>
        <taxon>Duplodnaviria</taxon>
        <taxon>Heunggongvirae</taxon>
        <taxon>Uroviricota</taxon>
        <taxon>Caudoviricetes</taxon>
        <taxon>Peduoviridae</taxon>
        <taxon>Maltschvirus</taxon>
        <taxon>Maltschvirus maltsch</taxon>
    </lineage>
</organism>
<sequence>MQKNQRIYASAQTVEQYEERIRNATFNGALPLTFASKQTGAPRLSNSDDERKRLVLIQAFYERGNMLCLHFRPGTRDHKEGQFLRERASILQVRPTDFYDLTPEEWGWRIMGFVPG</sequence>
<name>A0A6J5S128_9CAUD</name>
<protein>
    <submittedName>
        <fullName evidence="3">Uncharacterized protein</fullName>
    </submittedName>
</protein>
<evidence type="ECO:0000313" key="3">
    <source>
        <dbReference type="EMBL" id="CAB4200063.1"/>
    </source>
</evidence>
<reference evidence="3" key="1">
    <citation type="submission" date="2020-05" db="EMBL/GenBank/DDBJ databases">
        <authorList>
            <person name="Chiriac C."/>
            <person name="Salcher M."/>
            <person name="Ghai R."/>
            <person name="Kavagutti S V."/>
        </authorList>
    </citation>
    <scope>NUCLEOTIDE SEQUENCE</scope>
</reference>
<dbReference type="EMBL" id="LR797048">
    <property type="protein sequence ID" value="CAB4184167.1"/>
    <property type="molecule type" value="Genomic_DNA"/>
</dbReference>